<dbReference type="RefSeq" id="XP_062772470.1">
    <property type="nucleotide sequence ID" value="XM_062916419.1"/>
</dbReference>
<evidence type="ECO:0000313" key="1">
    <source>
        <dbReference type="EMBL" id="WQF75246.1"/>
    </source>
</evidence>
<accession>A0AAX4HVR2</accession>
<keyword evidence="2" id="KW-1185">Reference proteome</keyword>
<gene>
    <name evidence="1" type="ORF">CDEST_00260</name>
</gene>
<evidence type="ECO:0000313" key="2">
    <source>
        <dbReference type="Proteomes" id="UP001322277"/>
    </source>
</evidence>
<dbReference type="AlphaFoldDB" id="A0AAX4HVR2"/>
<sequence length="94" mass="10483">MKSSYSFIVFDGMRKIQIGSVIVLAWASTPIKISYFVTSRLASLERFTPALTRAFTHSPARDPGNNIGVLVPVISQYLEKFALYRLQPKAVFGT</sequence>
<dbReference type="EMBL" id="CP137305">
    <property type="protein sequence ID" value="WQF75246.1"/>
    <property type="molecule type" value="Genomic_DNA"/>
</dbReference>
<dbReference type="GeneID" id="87936763"/>
<dbReference type="Proteomes" id="UP001322277">
    <property type="component" value="Chromosome 1"/>
</dbReference>
<proteinExistence type="predicted"/>
<reference evidence="2" key="1">
    <citation type="journal article" date="2023" name="bioRxiv">
        <title>Complete genome of the Medicago anthracnose fungus, Colletotrichum destructivum, reveals a mini-chromosome-like region within a core chromosome.</title>
        <authorList>
            <person name="Lapalu N."/>
            <person name="Simon A."/>
            <person name="Lu A."/>
            <person name="Plaumann P.-L."/>
            <person name="Amselem J."/>
            <person name="Pigne S."/>
            <person name="Auger A."/>
            <person name="Koch C."/>
            <person name="Dallery J.-F."/>
            <person name="O'Connell R.J."/>
        </authorList>
    </citation>
    <scope>NUCLEOTIDE SEQUENCE [LARGE SCALE GENOMIC DNA]</scope>
    <source>
        <strain evidence="2">CBS 520.97</strain>
    </source>
</reference>
<organism evidence="1 2">
    <name type="scientific">Colletotrichum destructivum</name>
    <dbReference type="NCBI Taxonomy" id="34406"/>
    <lineage>
        <taxon>Eukaryota</taxon>
        <taxon>Fungi</taxon>
        <taxon>Dikarya</taxon>
        <taxon>Ascomycota</taxon>
        <taxon>Pezizomycotina</taxon>
        <taxon>Sordariomycetes</taxon>
        <taxon>Hypocreomycetidae</taxon>
        <taxon>Glomerellales</taxon>
        <taxon>Glomerellaceae</taxon>
        <taxon>Colletotrichum</taxon>
        <taxon>Colletotrichum destructivum species complex</taxon>
    </lineage>
</organism>
<name>A0AAX4HVR2_9PEZI</name>
<protein>
    <submittedName>
        <fullName evidence="1">Uncharacterized protein</fullName>
    </submittedName>
</protein>
<dbReference type="KEGG" id="cdet:87936763"/>